<dbReference type="PROSITE" id="PS00028">
    <property type="entry name" value="ZINC_FINGER_C2H2_1"/>
    <property type="match status" value="1"/>
</dbReference>
<dbReference type="AlphaFoldDB" id="A0A6C0JI91"/>
<dbReference type="InterPro" id="IPR013087">
    <property type="entry name" value="Znf_C2H2_type"/>
</dbReference>
<name>A0A6C0JI91_9ZZZZ</name>
<sequence length="367" mass="43567">MDEDSPKVSDNSEINDIRQQPHFKGVSFSKYKKTDVRKQLIENIKNGKLEPACYWCAELICAGHFMEVWEIILHYTGKHIHLGNPKMVIYLEKRFEIFRNIISQGQYLNELQLRNHPTIRKLFAEIISTLTLSNKKHSFEPIKINREEEFDMTQMTDRLKAPSVHYVEPVFKKDDPKELFIAINEFAYNISKDRRNMMGACYWIEWTIDFEAVCKKRKTNVICETRPFVNVEKKFRCDTIWMLWDTIFYYSYQLNNQFISSLLNSLFGIFCIKYTTASCKKRRYLLYFAVALLTEPVQTNIELMPNKPLIQNIVDKINSIYKQIKKNEESPNTEYLFANLERENTFEKSIRKMELVNSMNITTKTNV</sequence>
<feature type="domain" description="C2H2-type" evidence="1">
    <location>
        <begin position="56"/>
        <end position="79"/>
    </location>
</feature>
<dbReference type="EMBL" id="MN740407">
    <property type="protein sequence ID" value="QHU05093.1"/>
    <property type="molecule type" value="Genomic_DNA"/>
</dbReference>
<evidence type="ECO:0000259" key="1">
    <source>
        <dbReference type="PROSITE" id="PS00028"/>
    </source>
</evidence>
<evidence type="ECO:0000313" key="2">
    <source>
        <dbReference type="EMBL" id="QHU05093.1"/>
    </source>
</evidence>
<protein>
    <recommendedName>
        <fullName evidence="1">C2H2-type domain-containing protein</fullName>
    </recommendedName>
</protein>
<organism evidence="2">
    <name type="scientific">viral metagenome</name>
    <dbReference type="NCBI Taxonomy" id="1070528"/>
    <lineage>
        <taxon>unclassified sequences</taxon>
        <taxon>metagenomes</taxon>
        <taxon>organismal metagenomes</taxon>
    </lineage>
</organism>
<proteinExistence type="predicted"/>
<accession>A0A6C0JI91</accession>
<reference evidence="2" key="1">
    <citation type="journal article" date="2020" name="Nature">
        <title>Giant virus diversity and host interactions through global metagenomics.</title>
        <authorList>
            <person name="Schulz F."/>
            <person name="Roux S."/>
            <person name="Paez-Espino D."/>
            <person name="Jungbluth S."/>
            <person name="Walsh D.A."/>
            <person name="Denef V.J."/>
            <person name="McMahon K.D."/>
            <person name="Konstantinidis K.T."/>
            <person name="Eloe-Fadrosh E.A."/>
            <person name="Kyrpides N.C."/>
            <person name="Woyke T."/>
        </authorList>
    </citation>
    <scope>NUCLEOTIDE SEQUENCE</scope>
    <source>
        <strain evidence="2">GVMAG-M-3300027708-5</strain>
    </source>
</reference>